<dbReference type="EC" id="3.5.2.6" evidence="1"/>
<sequence length="92" mass="10166">MVLVGSLSAPGYRLIANPKYPDIVKDFEHGFAVVEALPCEIALAPHPGMVSFWQRVAKRDQGDADALMDSTVCRAYAKDARESFAKELKKQQ</sequence>
<accession>A0A6M4GPI3</accession>
<keyword evidence="2" id="KW-1185">Reference proteome</keyword>
<evidence type="ECO:0000313" key="1">
    <source>
        <dbReference type="EMBL" id="QJR09240.1"/>
    </source>
</evidence>
<name>A0A6M4GPI3_9PROT</name>
<organism evidence="1 2">
    <name type="scientific">Usitatibacter rugosus</name>
    <dbReference type="NCBI Taxonomy" id="2732067"/>
    <lineage>
        <taxon>Bacteria</taxon>
        <taxon>Pseudomonadati</taxon>
        <taxon>Pseudomonadota</taxon>
        <taxon>Betaproteobacteria</taxon>
        <taxon>Nitrosomonadales</taxon>
        <taxon>Usitatibacteraceae</taxon>
        <taxon>Usitatibacter</taxon>
    </lineage>
</organism>
<dbReference type="Gene3D" id="3.60.15.10">
    <property type="entry name" value="Ribonuclease Z/Hydroxyacylglutathione hydrolase-like"/>
    <property type="match status" value="1"/>
</dbReference>
<proteinExistence type="predicted"/>
<evidence type="ECO:0000313" key="2">
    <source>
        <dbReference type="Proteomes" id="UP000501534"/>
    </source>
</evidence>
<reference evidence="1 2" key="1">
    <citation type="submission" date="2020-04" db="EMBL/GenBank/DDBJ databases">
        <title>Usitatibacter rugosus gen. nov., sp. nov. and Usitatibacter palustris sp. nov., novel members of Usitatibacteraceae fam. nov. within the order Nitrosomonadales isolated from soil.</title>
        <authorList>
            <person name="Huber K.J."/>
            <person name="Neumann-Schaal M."/>
            <person name="Geppert A."/>
            <person name="Luckner M."/>
            <person name="Wanner G."/>
            <person name="Overmann J."/>
        </authorList>
    </citation>
    <scope>NUCLEOTIDE SEQUENCE [LARGE SCALE GENOMIC DNA]</scope>
    <source>
        <strain evidence="1 2">0125_3</strain>
    </source>
</reference>
<dbReference type="AlphaFoldDB" id="A0A6M4GPI3"/>
<dbReference type="GO" id="GO:0008800">
    <property type="term" value="F:beta-lactamase activity"/>
    <property type="evidence" value="ECO:0007669"/>
    <property type="project" value="UniProtKB-EC"/>
</dbReference>
<protein>
    <submittedName>
        <fullName evidence="1">Metallo-beta-lactamase L1 type 3</fullName>
        <ecNumber evidence="1">3.5.2.6</ecNumber>
    </submittedName>
</protein>
<gene>
    <name evidence="1" type="ORF">DSM104443_00277</name>
</gene>
<dbReference type="InterPro" id="IPR036866">
    <property type="entry name" value="RibonucZ/Hydroxyglut_hydro"/>
</dbReference>
<keyword evidence="1" id="KW-0378">Hydrolase</keyword>
<dbReference type="EMBL" id="CP053069">
    <property type="protein sequence ID" value="QJR09240.1"/>
    <property type="molecule type" value="Genomic_DNA"/>
</dbReference>
<dbReference type="Proteomes" id="UP000501534">
    <property type="component" value="Chromosome"/>
</dbReference>
<dbReference type="KEGG" id="uru:DSM104443_00277"/>